<dbReference type="InterPro" id="IPR014752">
    <property type="entry name" value="Arrestin-like_C"/>
</dbReference>
<feature type="domain" description="Arrestin C-terminal-like" evidence="2">
    <location>
        <begin position="168"/>
        <end position="293"/>
    </location>
</feature>
<dbReference type="Proteomes" id="UP000472271">
    <property type="component" value="Chromosome 9"/>
</dbReference>
<accession>A0A673CDQ8</accession>
<dbReference type="Ensembl" id="ENSSORT00005054987.1">
    <property type="protein sequence ID" value="ENSSORP00005053721.1"/>
    <property type="gene ID" value="ENSSORG00005024136.1"/>
</dbReference>
<dbReference type="InterPro" id="IPR014756">
    <property type="entry name" value="Ig_E-set"/>
</dbReference>
<protein>
    <recommendedName>
        <fullName evidence="2">Arrestin C-terminal-like domain-containing protein</fullName>
    </recommendedName>
</protein>
<dbReference type="FunCoup" id="A0A673CDQ8">
    <property type="interactions" value="2"/>
</dbReference>
<dbReference type="GO" id="GO:0015031">
    <property type="term" value="P:protein transport"/>
    <property type="evidence" value="ECO:0007669"/>
    <property type="project" value="TreeGrafter"/>
</dbReference>
<dbReference type="SUPFAM" id="SSF81296">
    <property type="entry name" value="E set domains"/>
    <property type="match status" value="2"/>
</dbReference>
<reference evidence="3" key="3">
    <citation type="submission" date="2025-09" db="UniProtKB">
        <authorList>
            <consortium name="Ensembl"/>
        </authorList>
    </citation>
    <scope>IDENTIFICATION</scope>
</reference>
<dbReference type="AlphaFoldDB" id="A0A673CDQ8"/>
<dbReference type="PANTHER" id="PTHR11188:SF135">
    <property type="entry name" value="ARRESTIN DOMAIN CONTAINING 3-LIKE-RELATED"/>
    <property type="match status" value="1"/>
</dbReference>
<dbReference type="SMART" id="SM01017">
    <property type="entry name" value="Arrestin_C"/>
    <property type="match status" value="1"/>
</dbReference>
<reference evidence="3" key="2">
    <citation type="submission" date="2025-08" db="UniProtKB">
        <authorList>
            <consortium name="Ensembl"/>
        </authorList>
    </citation>
    <scope>IDENTIFICATION</scope>
</reference>
<dbReference type="InParanoid" id="A0A673CDQ8"/>
<dbReference type="GO" id="GO:0005886">
    <property type="term" value="C:plasma membrane"/>
    <property type="evidence" value="ECO:0007669"/>
    <property type="project" value="TreeGrafter"/>
</dbReference>
<evidence type="ECO:0000313" key="3">
    <source>
        <dbReference type="Ensembl" id="ENSSORP00005053721.1"/>
    </source>
</evidence>
<organism evidence="3 4">
    <name type="scientific">Sphaeramia orbicularis</name>
    <name type="common">orbiculate cardinalfish</name>
    <dbReference type="NCBI Taxonomy" id="375764"/>
    <lineage>
        <taxon>Eukaryota</taxon>
        <taxon>Metazoa</taxon>
        <taxon>Chordata</taxon>
        <taxon>Craniata</taxon>
        <taxon>Vertebrata</taxon>
        <taxon>Euteleostomi</taxon>
        <taxon>Actinopterygii</taxon>
        <taxon>Neopterygii</taxon>
        <taxon>Teleostei</taxon>
        <taxon>Neoteleostei</taxon>
        <taxon>Acanthomorphata</taxon>
        <taxon>Gobiaria</taxon>
        <taxon>Kurtiformes</taxon>
        <taxon>Apogonoidei</taxon>
        <taxon>Apogonidae</taxon>
        <taxon>Apogoninae</taxon>
        <taxon>Sphaeramia</taxon>
    </lineage>
</organism>
<dbReference type="GO" id="GO:0007399">
    <property type="term" value="P:nervous system development"/>
    <property type="evidence" value="ECO:0007669"/>
    <property type="project" value="UniProtKB-ARBA"/>
</dbReference>
<evidence type="ECO:0000259" key="2">
    <source>
        <dbReference type="SMART" id="SM01017"/>
    </source>
</evidence>
<dbReference type="PANTHER" id="PTHR11188">
    <property type="entry name" value="ARRESTIN DOMAIN CONTAINING PROTEIN"/>
    <property type="match status" value="1"/>
</dbReference>
<dbReference type="Pfam" id="PF00339">
    <property type="entry name" value="Arrestin_N"/>
    <property type="match status" value="1"/>
</dbReference>
<dbReference type="InterPro" id="IPR050357">
    <property type="entry name" value="Arrestin_domain-protein"/>
</dbReference>
<sequence length="315" mass="35343">MTNPVKSFSVGYNPINESNVFSSGDHITGQVTLELGKDCKIDLLYIKMKGKAKVSWVQNYGRVIVVHRSKEKYFSIKQFIIQEGQGNSNVSKGSTVYPFTFQIPIQCLPSTFKGEHGKIKYKLEANLSRSMRADTKASAEFTMLSKGHDPSFMMPQQGMTDKKMKLFASGTVSMDVRIDRTGFHQGEGIKVVASIQNKSSRDVTPKFCLYRKHSYFADKTRKVVTKTLLKEVGEAIPPSACQTVTRIITIPPDTDPSVLNCNILRAEHRLKVYLDIKYASDPEVKFPIVILPALENTDKDKETAYFPFGSAFTDK</sequence>
<dbReference type="GO" id="GO:0005737">
    <property type="term" value="C:cytoplasm"/>
    <property type="evidence" value="ECO:0007669"/>
    <property type="project" value="TreeGrafter"/>
</dbReference>
<proteinExistence type="inferred from homology"/>
<name>A0A673CDQ8_9TELE</name>
<dbReference type="InterPro" id="IPR011021">
    <property type="entry name" value="Arrestin-like_N"/>
</dbReference>
<comment type="similarity">
    <text evidence="1">Belongs to the arrestin family.</text>
</comment>
<dbReference type="Pfam" id="PF02752">
    <property type="entry name" value="Arrestin_C"/>
    <property type="match status" value="1"/>
</dbReference>
<evidence type="ECO:0000313" key="4">
    <source>
        <dbReference type="Proteomes" id="UP000472271"/>
    </source>
</evidence>
<keyword evidence="4" id="KW-1185">Reference proteome</keyword>
<evidence type="ECO:0000256" key="1">
    <source>
        <dbReference type="ARBA" id="ARBA00005298"/>
    </source>
</evidence>
<dbReference type="InterPro" id="IPR011022">
    <property type="entry name" value="Arrestin_C-like"/>
</dbReference>
<reference evidence="3" key="1">
    <citation type="submission" date="2019-06" db="EMBL/GenBank/DDBJ databases">
        <authorList>
            <consortium name="Wellcome Sanger Institute Data Sharing"/>
        </authorList>
    </citation>
    <scope>NUCLEOTIDE SEQUENCE [LARGE SCALE GENOMIC DNA]</scope>
</reference>
<dbReference type="Gene3D" id="2.60.40.640">
    <property type="match status" value="2"/>
</dbReference>